<organism evidence="2 3">
    <name type="scientific">Cocos nucifera</name>
    <name type="common">Coconut palm</name>
    <dbReference type="NCBI Taxonomy" id="13894"/>
    <lineage>
        <taxon>Eukaryota</taxon>
        <taxon>Viridiplantae</taxon>
        <taxon>Streptophyta</taxon>
        <taxon>Embryophyta</taxon>
        <taxon>Tracheophyta</taxon>
        <taxon>Spermatophyta</taxon>
        <taxon>Magnoliopsida</taxon>
        <taxon>Liliopsida</taxon>
        <taxon>Arecaceae</taxon>
        <taxon>Arecoideae</taxon>
        <taxon>Cocoseae</taxon>
        <taxon>Attaleinae</taxon>
        <taxon>Cocos</taxon>
    </lineage>
</organism>
<sequence>MEDYSGPQVFVELRFTEFYTTNGEHNSTKARIPFCFHLGQIPVLQSVSLIALEVFSHVRNHPDARELQLCEEKLFQFASGATTTQGPTMESALELLVDIGFLRDDRWTPENVNKINEFMQDMPLVEEEEYDDELADATLEYDLVEIGDGIEEMGFEDMLTSSPSIEGLERVSYVKRDGFQEDYSWSKPEFKWNSNNEILSRDKEAFKELLAIMKFDPKRLAKMKKRKQDSIDQPATKRGKEVSGNSSFEATSKLAAKSAAETRSQPSSDVAPTIAPPQSIVEVTPQPPAQVPTSTTEVPAVKVISVESPMANDDTVLATAVPFYGP</sequence>
<dbReference type="AlphaFoldDB" id="A0A8K0HWJ9"/>
<evidence type="ECO:0000313" key="3">
    <source>
        <dbReference type="Proteomes" id="UP000797356"/>
    </source>
</evidence>
<reference evidence="2" key="2">
    <citation type="submission" date="2019-07" db="EMBL/GenBank/DDBJ databases">
        <authorList>
            <person name="Yang Y."/>
            <person name="Bocs S."/>
            <person name="Baudouin L."/>
        </authorList>
    </citation>
    <scope>NUCLEOTIDE SEQUENCE</scope>
    <source>
        <tissue evidence="2">Spear leaf of Hainan Tall coconut</tissue>
    </source>
</reference>
<comment type="caution">
    <text evidence="2">The sequence shown here is derived from an EMBL/GenBank/DDBJ whole genome shotgun (WGS) entry which is preliminary data.</text>
</comment>
<evidence type="ECO:0000256" key="1">
    <source>
        <dbReference type="SAM" id="MobiDB-lite"/>
    </source>
</evidence>
<dbReference type="Proteomes" id="UP000797356">
    <property type="component" value="Chromosome 1"/>
</dbReference>
<accession>A0A8K0HWJ9</accession>
<name>A0A8K0HWJ9_COCNU</name>
<gene>
    <name evidence="2" type="ORF">COCNU_01G015420</name>
</gene>
<dbReference type="EMBL" id="CM017872">
    <property type="protein sequence ID" value="KAG1327608.1"/>
    <property type="molecule type" value="Genomic_DNA"/>
</dbReference>
<reference evidence="2" key="1">
    <citation type="journal article" date="2017" name="Gigascience">
        <title>The genome draft of coconut (Cocos nucifera).</title>
        <authorList>
            <person name="Xiao Y."/>
            <person name="Xu P."/>
            <person name="Fan H."/>
            <person name="Baudouin L."/>
            <person name="Xia W."/>
            <person name="Bocs S."/>
            <person name="Xu J."/>
            <person name="Li Q."/>
            <person name="Guo A."/>
            <person name="Zhou L."/>
            <person name="Li J."/>
            <person name="Wu Y."/>
            <person name="Ma Z."/>
            <person name="Armero A."/>
            <person name="Issali A.E."/>
            <person name="Liu N."/>
            <person name="Peng M."/>
            <person name="Yang Y."/>
        </authorList>
    </citation>
    <scope>NUCLEOTIDE SEQUENCE</scope>
    <source>
        <tissue evidence="2">Spear leaf of Hainan Tall coconut</tissue>
    </source>
</reference>
<keyword evidence="3" id="KW-1185">Reference proteome</keyword>
<evidence type="ECO:0000313" key="2">
    <source>
        <dbReference type="EMBL" id="KAG1327608.1"/>
    </source>
</evidence>
<feature type="compositionally biased region" description="Polar residues" evidence="1">
    <location>
        <begin position="261"/>
        <end position="270"/>
    </location>
</feature>
<protein>
    <submittedName>
        <fullName evidence="2">Uncharacterized protein</fullName>
    </submittedName>
</protein>
<proteinExistence type="predicted"/>
<feature type="region of interest" description="Disordered" evidence="1">
    <location>
        <begin position="223"/>
        <end position="296"/>
    </location>
</feature>